<gene>
    <name evidence="1" type="ORF">CAPTEDRAFT_213016</name>
</gene>
<organism evidence="1">
    <name type="scientific">Capitella teleta</name>
    <name type="common">Polychaete worm</name>
    <dbReference type="NCBI Taxonomy" id="283909"/>
    <lineage>
        <taxon>Eukaryota</taxon>
        <taxon>Metazoa</taxon>
        <taxon>Spiralia</taxon>
        <taxon>Lophotrochozoa</taxon>
        <taxon>Annelida</taxon>
        <taxon>Polychaeta</taxon>
        <taxon>Sedentaria</taxon>
        <taxon>Scolecida</taxon>
        <taxon>Capitellidae</taxon>
        <taxon>Capitella</taxon>
    </lineage>
</organism>
<dbReference type="EnsemblMetazoa" id="CapteT213016">
    <property type="protein sequence ID" value="CapteP213016"/>
    <property type="gene ID" value="CapteG213016"/>
</dbReference>
<sequence length="180" mass="20676">MAHTEMFLSEKLQMRLKLVAKRTCKRLQGIKELNNLKSMSMPFRDLGHRIGQLVKPLTTILCRPWGSRSQMIFVMAGLLLIQLTQGCGKDPEPPSKVEAAKERLKNYKPTIENGCQCFKDCVNRKGCHDHNSRHGNGFCTENHLSAFDMKNLLEHKKGFIKFIRDQYLTSVRMHLMATDT</sequence>
<dbReference type="AlphaFoldDB" id="R7VD17"/>
<dbReference type="Proteomes" id="UP000014760">
    <property type="component" value="Unassembled WGS sequence"/>
</dbReference>
<evidence type="ECO:0000313" key="2">
    <source>
        <dbReference type="EnsemblMetazoa" id="CapteP213016"/>
    </source>
</evidence>
<evidence type="ECO:0000313" key="1">
    <source>
        <dbReference type="EMBL" id="ELU14171.1"/>
    </source>
</evidence>
<dbReference type="HOGENOM" id="CLU_1497621_0_0_1"/>
<reference evidence="3" key="1">
    <citation type="submission" date="2012-12" db="EMBL/GenBank/DDBJ databases">
        <authorList>
            <person name="Hellsten U."/>
            <person name="Grimwood J."/>
            <person name="Chapman J.A."/>
            <person name="Shapiro H."/>
            <person name="Aerts A."/>
            <person name="Otillar R.P."/>
            <person name="Terry A.Y."/>
            <person name="Boore J.L."/>
            <person name="Simakov O."/>
            <person name="Marletaz F."/>
            <person name="Cho S.-J."/>
            <person name="Edsinger-Gonzales E."/>
            <person name="Havlak P."/>
            <person name="Kuo D.-H."/>
            <person name="Larsson T."/>
            <person name="Lv J."/>
            <person name="Arendt D."/>
            <person name="Savage R."/>
            <person name="Osoegawa K."/>
            <person name="de Jong P."/>
            <person name="Lindberg D.R."/>
            <person name="Seaver E.C."/>
            <person name="Weisblat D.A."/>
            <person name="Putnam N.H."/>
            <person name="Grigoriev I.V."/>
            <person name="Rokhsar D.S."/>
        </authorList>
    </citation>
    <scope>NUCLEOTIDE SEQUENCE</scope>
    <source>
        <strain evidence="3">I ESC-2004</strain>
    </source>
</reference>
<name>R7VD17_CAPTE</name>
<accession>R7VD17</accession>
<proteinExistence type="predicted"/>
<dbReference type="EMBL" id="KB294721">
    <property type="protein sequence ID" value="ELU14171.1"/>
    <property type="molecule type" value="Genomic_DNA"/>
</dbReference>
<keyword evidence="3" id="KW-1185">Reference proteome</keyword>
<evidence type="ECO:0000313" key="3">
    <source>
        <dbReference type="Proteomes" id="UP000014760"/>
    </source>
</evidence>
<reference evidence="1 3" key="2">
    <citation type="journal article" date="2013" name="Nature">
        <title>Insights into bilaterian evolution from three spiralian genomes.</title>
        <authorList>
            <person name="Simakov O."/>
            <person name="Marletaz F."/>
            <person name="Cho S.J."/>
            <person name="Edsinger-Gonzales E."/>
            <person name="Havlak P."/>
            <person name="Hellsten U."/>
            <person name="Kuo D.H."/>
            <person name="Larsson T."/>
            <person name="Lv J."/>
            <person name="Arendt D."/>
            <person name="Savage R."/>
            <person name="Osoegawa K."/>
            <person name="de Jong P."/>
            <person name="Grimwood J."/>
            <person name="Chapman J.A."/>
            <person name="Shapiro H."/>
            <person name="Aerts A."/>
            <person name="Otillar R.P."/>
            <person name="Terry A.Y."/>
            <person name="Boore J.L."/>
            <person name="Grigoriev I.V."/>
            <person name="Lindberg D.R."/>
            <person name="Seaver E.C."/>
            <person name="Weisblat D.A."/>
            <person name="Putnam N.H."/>
            <person name="Rokhsar D.S."/>
        </authorList>
    </citation>
    <scope>NUCLEOTIDE SEQUENCE</scope>
    <source>
        <strain evidence="1 3">I ESC-2004</strain>
    </source>
</reference>
<protein>
    <submittedName>
        <fullName evidence="1 2">Uncharacterized protein</fullName>
    </submittedName>
</protein>
<dbReference type="EMBL" id="AMQN01018676">
    <property type="status" value="NOT_ANNOTATED_CDS"/>
    <property type="molecule type" value="Genomic_DNA"/>
</dbReference>
<reference evidence="2" key="3">
    <citation type="submission" date="2015-06" db="UniProtKB">
        <authorList>
            <consortium name="EnsemblMetazoa"/>
        </authorList>
    </citation>
    <scope>IDENTIFICATION</scope>
</reference>